<comment type="catalytic activity">
    <reaction evidence="8">
        <text>Couples ATP hydrolysis with the unwinding of duplex DNA by translocating in the 3'-5' direction.</text>
        <dbReference type="EC" id="5.6.2.4"/>
    </reaction>
</comment>
<name>A0ABU3QXU2_9GAMM</name>
<dbReference type="PANTHER" id="PTHR11070">
    <property type="entry name" value="UVRD / RECB / PCRA DNA HELICASE FAMILY MEMBER"/>
    <property type="match status" value="1"/>
</dbReference>
<evidence type="ECO:0000256" key="2">
    <source>
        <dbReference type="ARBA" id="ARBA00022741"/>
    </source>
</evidence>
<dbReference type="InterPro" id="IPR027417">
    <property type="entry name" value="P-loop_NTPase"/>
</dbReference>
<dbReference type="PROSITE" id="PS51198">
    <property type="entry name" value="UVRD_HELICASE_ATP_BIND"/>
    <property type="match status" value="1"/>
</dbReference>
<dbReference type="RefSeq" id="WP_315946024.1">
    <property type="nucleotide sequence ID" value="NZ_JAWCUA010000003.1"/>
</dbReference>
<dbReference type="EC" id="5.6.2.4" evidence="9"/>
<evidence type="ECO:0000256" key="12">
    <source>
        <dbReference type="PROSITE-ProRule" id="PRU00560"/>
    </source>
</evidence>
<dbReference type="PROSITE" id="PS51217">
    <property type="entry name" value="UVRD_HELICASE_CTER"/>
    <property type="match status" value="1"/>
</dbReference>
<comment type="catalytic activity">
    <reaction evidence="11">
        <text>ATP + H2O = ADP + phosphate + H(+)</text>
        <dbReference type="Rhea" id="RHEA:13065"/>
        <dbReference type="ChEBI" id="CHEBI:15377"/>
        <dbReference type="ChEBI" id="CHEBI:15378"/>
        <dbReference type="ChEBI" id="CHEBI:30616"/>
        <dbReference type="ChEBI" id="CHEBI:43474"/>
        <dbReference type="ChEBI" id="CHEBI:456216"/>
        <dbReference type="EC" id="5.6.2.4"/>
    </reaction>
</comment>
<organism evidence="16 17">
    <name type="scientific">Psychrosphaera aquimarina</name>
    <dbReference type="NCBI Taxonomy" id="2044854"/>
    <lineage>
        <taxon>Bacteria</taxon>
        <taxon>Pseudomonadati</taxon>
        <taxon>Pseudomonadota</taxon>
        <taxon>Gammaproteobacteria</taxon>
        <taxon>Alteromonadales</taxon>
        <taxon>Pseudoalteromonadaceae</taxon>
        <taxon>Psychrosphaera</taxon>
    </lineage>
</organism>
<dbReference type="InterPro" id="IPR014016">
    <property type="entry name" value="UvrD-like_ATP-bd"/>
</dbReference>
<accession>A0ABU3QXU2</accession>
<feature type="domain" description="UvrD-like helicase C-terminal" evidence="15">
    <location>
        <begin position="316"/>
        <end position="593"/>
    </location>
</feature>
<dbReference type="Gene3D" id="1.10.486.10">
    <property type="entry name" value="PCRA, domain 4"/>
    <property type="match status" value="1"/>
</dbReference>
<evidence type="ECO:0000313" key="16">
    <source>
        <dbReference type="EMBL" id="MDU0112269.1"/>
    </source>
</evidence>
<dbReference type="Proteomes" id="UP001257914">
    <property type="component" value="Unassembled WGS sequence"/>
</dbReference>
<comment type="caution">
    <text evidence="16">The sequence shown here is derived from an EMBL/GenBank/DDBJ whole genome shotgun (WGS) entry which is preliminary data.</text>
</comment>
<keyword evidence="6" id="KW-0238">DNA-binding</keyword>
<feature type="compositionally biased region" description="Low complexity" evidence="13">
    <location>
        <begin position="695"/>
        <end position="717"/>
    </location>
</feature>
<dbReference type="InterPro" id="IPR000212">
    <property type="entry name" value="DNA_helicase_UvrD/REP"/>
</dbReference>
<dbReference type="InterPro" id="IPR014017">
    <property type="entry name" value="DNA_helicase_UvrD-like_C"/>
</dbReference>
<dbReference type="CDD" id="cd18807">
    <property type="entry name" value="SF1_C_UvrD"/>
    <property type="match status" value="1"/>
</dbReference>
<dbReference type="Pfam" id="PF13361">
    <property type="entry name" value="UvrD_C"/>
    <property type="match status" value="1"/>
</dbReference>
<evidence type="ECO:0000259" key="14">
    <source>
        <dbReference type="PROSITE" id="PS51198"/>
    </source>
</evidence>
<dbReference type="Gene3D" id="1.10.10.160">
    <property type="match status" value="1"/>
</dbReference>
<comment type="similarity">
    <text evidence="1">Belongs to the helicase family. UvrD subfamily.</text>
</comment>
<evidence type="ECO:0000256" key="6">
    <source>
        <dbReference type="ARBA" id="ARBA00023125"/>
    </source>
</evidence>
<evidence type="ECO:0000313" key="17">
    <source>
        <dbReference type="Proteomes" id="UP001257914"/>
    </source>
</evidence>
<evidence type="ECO:0000256" key="11">
    <source>
        <dbReference type="ARBA" id="ARBA00048988"/>
    </source>
</evidence>
<dbReference type="NCBIfam" id="NF008743">
    <property type="entry name" value="PRK11773.1"/>
    <property type="match status" value="1"/>
</dbReference>
<dbReference type="CDD" id="cd17932">
    <property type="entry name" value="DEXQc_UvrD"/>
    <property type="match status" value="1"/>
</dbReference>
<dbReference type="GO" id="GO:0016787">
    <property type="term" value="F:hydrolase activity"/>
    <property type="evidence" value="ECO:0007669"/>
    <property type="project" value="UniProtKB-KW"/>
</dbReference>
<evidence type="ECO:0000256" key="10">
    <source>
        <dbReference type="ARBA" id="ARBA00034923"/>
    </source>
</evidence>
<evidence type="ECO:0000256" key="13">
    <source>
        <dbReference type="SAM" id="MobiDB-lite"/>
    </source>
</evidence>
<evidence type="ECO:0000259" key="15">
    <source>
        <dbReference type="PROSITE" id="PS51217"/>
    </source>
</evidence>
<keyword evidence="5 12" id="KW-0067">ATP-binding</keyword>
<evidence type="ECO:0000256" key="9">
    <source>
        <dbReference type="ARBA" id="ARBA00034808"/>
    </source>
</evidence>
<sequence>MDVYIPSQDIPSSATAVLKLNELNERQYEAVTAPPQNMLVLAGAGSGKTKVLISRIGYLIQAHQTSPFSILAVTFTNKAAAEMRHRLESLLGQGSVGSQYGAGGMWIGTFHGLAHRFLRTHFREAKLPESFQVLDSDDQHRLIRRIMKSLNLDEKRYPPKQAMWYINGKKDDGLRPKHIDTFDPTEQVFLQVYTTYQEACDRAGLVDFAEILLRSHEILATYPEVLSHYRKRFRHILVDEFQDTNKIQYAWIRLLAGGHAGNVAEDLPPAHVMIVGDDDQSIYGWRGAQVENIHSFQTDFSDVEVIRLEQNYRSTANILKAANEVISNNTDRLGKELWTEGKEGDPIGLYAAFNELDEARFIVGNIKKWQQEGEALSESAILYRNNAQSRVLESALNEAGLRYRIYGGLRFFDRQEIKDALAYLRLVSNRDDDAAFERVINTPARGIGEKTLQMLRDAARSQNMTMWQAAGRLMDEKHLSGRASNSVKNFMDLIVQLETTVEPLPLHEQADHVIQSSGLMAMYQAEKGEKGQTRVENLEELVSACKDYEPDENMQEMPMLAAFLSHASLESGDSQADAYEDAVQLMTLHSAKGLEFPLVFMAGVEEGMFPSQQSSDAPERLEEERRLAYVGMTRAKERLFITHAETRRLYGQELYHRPSRFIAEIPKECIYEVKLSTQVSRPQSGYSGGYGGKSSYGEQSTYSQNSGYSASNSSGSSTGHGGYQGERNKSKSSNNFGSGFGQASSHLKFSESLFSLGQRVSHAKFGEGTVLNCEGDGDNSRIQVNFDQFGAKWLVTTYAKLTAI</sequence>
<keyword evidence="17" id="KW-1185">Reference proteome</keyword>
<dbReference type="InterPro" id="IPR013986">
    <property type="entry name" value="DExx_box_DNA_helicase_dom_sf"/>
</dbReference>
<evidence type="ECO:0000256" key="1">
    <source>
        <dbReference type="ARBA" id="ARBA00009922"/>
    </source>
</evidence>
<feature type="binding site" evidence="12">
    <location>
        <begin position="42"/>
        <end position="49"/>
    </location>
    <ligand>
        <name>ATP</name>
        <dbReference type="ChEBI" id="CHEBI:30616"/>
    </ligand>
</feature>
<dbReference type="Pfam" id="PF00580">
    <property type="entry name" value="UvrD-helicase"/>
    <property type="match status" value="1"/>
</dbReference>
<keyword evidence="2 12" id="KW-0547">Nucleotide-binding</keyword>
<reference evidence="16 17" key="1">
    <citation type="submission" date="2023-10" db="EMBL/GenBank/DDBJ databases">
        <title>Psychrosphaera aquimaarina strain SW33 isolated from seawater.</title>
        <authorList>
            <person name="Bayburt H."/>
            <person name="Kim J.M."/>
            <person name="Choi B.J."/>
            <person name="Jeon C.O."/>
        </authorList>
    </citation>
    <scope>NUCLEOTIDE SEQUENCE [LARGE SCALE GENOMIC DNA]</scope>
    <source>
        <strain evidence="16 17">KCTC 52743</strain>
    </source>
</reference>
<gene>
    <name evidence="16" type="primary">uvrD</name>
    <name evidence="16" type="synonym">mutU</name>
    <name evidence="16" type="synonym">recL</name>
    <name evidence="16" type="ORF">RT723_04500</name>
</gene>
<proteinExistence type="inferred from homology"/>
<evidence type="ECO:0000256" key="5">
    <source>
        <dbReference type="ARBA" id="ARBA00022840"/>
    </source>
</evidence>
<keyword evidence="4 12" id="KW-0347">Helicase</keyword>
<evidence type="ECO:0000256" key="3">
    <source>
        <dbReference type="ARBA" id="ARBA00022801"/>
    </source>
</evidence>
<feature type="domain" description="UvrD-like helicase ATP-binding" evidence="14">
    <location>
        <begin position="21"/>
        <end position="315"/>
    </location>
</feature>
<evidence type="ECO:0000256" key="7">
    <source>
        <dbReference type="ARBA" id="ARBA00023235"/>
    </source>
</evidence>
<protein>
    <recommendedName>
        <fullName evidence="9">DNA 3'-5' helicase</fullName>
        <ecNumber evidence="9">5.6.2.4</ecNumber>
    </recommendedName>
    <alternativeName>
        <fullName evidence="10">DNA 3'-5' helicase II</fullName>
    </alternativeName>
</protein>
<dbReference type="PANTHER" id="PTHR11070:SF2">
    <property type="entry name" value="ATP-DEPENDENT DNA HELICASE SRS2"/>
    <property type="match status" value="1"/>
</dbReference>
<dbReference type="SUPFAM" id="SSF52540">
    <property type="entry name" value="P-loop containing nucleoside triphosphate hydrolases"/>
    <property type="match status" value="1"/>
</dbReference>
<dbReference type="Gene3D" id="3.40.50.300">
    <property type="entry name" value="P-loop containing nucleotide triphosphate hydrolases"/>
    <property type="match status" value="2"/>
</dbReference>
<dbReference type="EMBL" id="JAWCUA010000003">
    <property type="protein sequence ID" value="MDU0112269.1"/>
    <property type="molecule type" value="Genomic_DNA"/>
</dbReference>
<feature type="region of interest" description="Disordered" evidence="13">
    <location>
        <begin position="682"/>
        <end position="737"/>
    </location>
</feature>
<keyword evidence="7" id="KW-0413">Isomerase</keyword>
<dbReference type="Pfam" id="PF21196">
    <property type="entry name" value="PcrA_UvrD_tudor"/>
    <property type="match status" value="1"/>
</dbReference>
<keyword evidence="3 12" id="KW-0378">Hydrolase</keyword>
<dbReference type="GO" id="GO:0003678">
    <property type="term" value="F:DNA helicase activity"/>
    <property type="evidence" value="ECO:0007669"/>
    <property type="project" value="UniProtKB-EC"/>
</dbReference>
<evidence type="ECO:0000256" key="8">
    <source>
        <dbReference type="ARBA" id="ARBA00034617"/>
    </source>
</evidence>
<evidence type="ECO:0000256" key="4">
    <source>
        <dbReference type="ARBA" id="ARBA00022806"/>
    </source>
</evidence>